<protein>
    <submittedName>
        <fullName evidence="1">Uncharacterized protein</fullName>
    </submittedName>
</protein>
<proteinExistence type="predicted"/>
<comment type="caution">
    <text evidence="1">The sequence shown here is derived from an EMBL/GenBank/DDBJ whole genome shotgun (WGS) entry which is preliminary data.</text>
</comment>
<gene>
    <name evidence="1" type="ORF">A3E39_04460</name>
</gene>
<reference evidence="1 2" key="1">
    <citation type="journal article" date="2016" name="Nat. Commun.">
        <title>Thousands of microbial genomes shed light on interconnected biogeochemical processes in an aquifer system.</title>
        <authorList>
            <person name="Anantharaman K."/>
            <person name="Brown C.T."/>
            <person name="Hug L.A."/>
            <person name="Sharon I."/>
            <person name="Castelle C.J."/>
            <person name="Probst A.J."/>
            <person name="Thomas B.C."/>
            <person name="Singh A."/>
            <person name="Wilkins M.J."/>
            <person name="Karaoz U."/>
            <person name="Brodie E.L."/>
            <person name="Williams K.H."/>
            <person name="Hubbard S.S."/>
            <person name="Banfield J.F."/>
        </authorList>
    </citation>
    <scope>NUCLEOTIDE SEQUENCE [LARGE SCALE GENOMIC DNA]</scope>
</reference>
<evidence type="ECO:0000313" key="1">
    <source>
        <dbReference type="EMBL" id="OGL78139.1"/>
    </source>
</evidence>
<accession>A0A1F7UIR5</accession>
<name>A0A1F7UIR5_9BACT</name>
<evidence type="ECO:0000313" key="2">
    <source>
        <dbReference type="Proteomes" id="UP000176603"/>
    </source>
</evidence>
<dbReference type="AlphaFoldDB" id="A0A1F7UIR5"/>
<sequence>MTKYKAPRKTESEYDEKAEVYTLGHFTTPSSTRFVAFACGHRDYPAAYIKIPDRLKSLCHERGWLRNVNSHEDVVALNHPSSEKHGVRIIGPVSRECSDCIVAQLKRDLIEIGIEARQNEIPNLRVVRKRKR</sequence>
<dbReference type="STRING" id="1802399.A3E39_04460"/>
<dbReference type="EMBL" id="MGEH01000037">
    <property type="protein sequence ID" value="OGL78139.1"/>
    <property type="molecule type" value="Genomic_DNA"/>
</dbReference>
<organism evidence="1 2">
    <name type="scientific">Candidatus Uhrbacteria bacterium RIFCSPHIGHO2_12_FULL_60_25</name>
    <dbReference type="NCBI Taxonomy" id="1802399"/>
    <lineage>
        <taxon>Bacteria</taxon>
        <taxon>Candidatus Uhriibacteriota</taxon>
    </lineage>
</organism>
<dbReference type="Proteomes" id="UP000176603">
    <property type="component" value="Unassembled WGS sequence"/>
</dbReference>